<proteinExistence type="predicted"/>
<protein>
    <submittedName>
        <fullName evidence="1">White collar-2</fullName>
    </submittedName>
</protein>
<dbReference type="EMBL" id="VUJX02000012">
    <property type="protein sequence ID" value="KAL0930097.1"/>
    <property type="molecule type" value="Genomic_DNA"/>
</dbReference>
<gene>
    <name evidence="1" type="ORF">CTRU02_214917</name>
</gene>
<evidence type="ECO:0000313" key="2">
    <source>
        <dbReference type="Proteomes" id="UP000805649"/>
    </source>
</evidence>
<evidence type="ECO:0000313" key="1">
    <source>
        <dbReference type="EMBL" id="KAL0930097.1"/>
    </source>
</evidence>
<reference evidence="1 2" key="1">
    <citation type="journal article" date="2020" name="Phytopathology">
        <title>Genome Sequence Resources of Colletotrichum truncatum, C. plurivorum, C. musicola, and C. sojae: Four Species Pathogenic to Soybean (Glycine max).</title>
        <authorList>
            <person name="Rogerio F."/>
            <person name="Boufleur T.R."/>
            <person name="Ciampi-Guillardi M."/>
            <person name="Sukno S.A."/>
            <person name="Thon M.R."/>
            <person name="Massola Junior N.S."/>
            <person name="Baroncelli R."/>
        </authorList>
    </citation>
    <scope>NUCLEOTIDE SEQUENCE [LARGE SCALE GENOMIC DNA]</scope>
    <source>
        <strain evidence="1 2">CMES1059</strain>
    </source>
</reference>
<organism evidence="1 2">
    <name type="scientific">Colletotrichum truncatum</name>
    <name type="common">Anthracnose fungus</name>
    <name type="synonym">Colletotrichum capsici</name>
    <dbReference type="NCBI Taxonomy" id="5467"/>
    <lineage>
        <taxon>Eukaryota</taxon>
        <taxon>Fungi</taxon>
        <taxon>Dikarya</taxon>
        <taxon>Ascomycota</taxon>
        <taxon>Pezizomycotina</taxon>
        <taxon>Sordariomycetes</taxon>
        <taxon>Hypocreomycetidae</taxon>
        <taxon>Glomerellales</taxon>
        <taxon>Glomerellaceae</taxon>
        <taxon>Colletotrichum</taxon>
        <taxon>Colletotrichum truncatum species complex</taxon>
    </lineage>
</organism>
<name>A0ACC3YE27_COLTU</name>
<keyword evidence="2" id="KW-1185">Reference proteome</keyword>
<dbReference type="Proteomes" id="UP000805649">
    <property type="component" value="Unassembled WGS sequence"/>
</dbReference>
<sequence length="153" mass="17104">MQKISHAAKEIQRISQLTRDNSHRDDNPFHLQLQASSVSDETLGAMQKLAGDIVRHVDRFDCSESEAVQAKGVSSRARRPSNSRVQTSWKKSSRPMSRKNEPCCSMCGCLDTPQWRSGPQGPATLCNVCGLLYSRRKLRRRAETEMLSVAVSS</sequence>
<comment type="caution">
    <text evidence="1">The sequence shown here is derived from an EMBL/GenBank/DDBJ whole genome shotgun (WGS) entry which is preliminary data.</text>
</comment>
<accession>A0ACC3YE27</accession>